<evidence type="ECO:0000256" key="1">
    <source>
        <dbReference type="SAM" id="MobiDB-lite"/>
    </source>
</evidence>
<dbReference type="Pfam" id="PF05787">
    <property type="entry name" value="PhoX"/>
    <property type="match status" value="1"/>
</dbReference>
<reference evidence="2" key="1">
    <citation type="journal article" date="2007" name="J. Bacteriol.">
        <title>Comparative genome analysis of four magnetotactic bacteria reveals a complex set of group-specific genes implicated in magnetosome biomineralization and function.</title>
        <authorList>
            <person name="Richter M."/>
            <person name="Kube M."/>
            <person name="Bazylinski D.A."/>
            <person name="Lombardot T."/>
            <person name="Gloeckner F.O."/>
            <person name="Reinhardt R."/>
            <person name="Schueler D."/>
        </authorList>
    </citation>
    <scope>NUCLEOTIDE SEQUENCE</scope>
    <source>
        <strain evidence="2">MSR-1</strain>
    </source>
</reference>
<dbReference type="SUPFAM" id="SSF63829">
    <property type="entry name" value="Calcium-dependent phosphotriesterase"/>
    <property type="match status" value="1"/>
</dbReference>
<dbReference type="PANTHER" id="PTHR35399">
    <property type="entry name" value="SLR8030 PROTEIN"/>
    <property type="match status" value="1"/>
</dbReference>
<accession>A4U4P4</accession>
<feature type="region of interest" description="Disordered" evidence="1">
    <location>
        <begin position="1"/>
        <end position="40"/>
    </location>
</feature>
<dbReference type="EMBL" id="CU459003">
    <property type="protein sequence ID" value="CAM77851.1"/>
    <property type="molecule type" value="Genomic_DNA"/>
</dbReference>
<organism evidence="2">
    <name type="scientific">Magnetospirillum gryphiswaldense</name>
    <dbReference type="NCBI Taxonomy" id="55518"/>
    <lineage>
        <taxon>Bacteria</taxon>
        <taxon>Pseudomonadati</taxon>
        <taxon>Pseudomonadota</taxon>
        <taxon>Alphaproteobacteria</taxon>
        <taxon>Rhodospirillales</taxon>
        <taxon>Rhodospirillaceae</taxon>
        <taxon>Magnetospirillum</taxon>
    </lineage>
</organism>
<dbReference type="AlphaFoldDB" id="A4U4P4"/>
<evidence type="ECO:0008006" key="3">
    <source>
        <dbReference type="Google" id="ProtNLM"/>
    </source>
</evidence>
<dbReference type="InterPro" id="IPR008557">
    <property type="entry name" value="PhoX"/>
</dbReference>
<dbReference type="PANTHER" id="PTHR35399:SF2">
    <property type="entry name" value="DUF839 DOMAIN-CONTAINING PROTEIN"/>
    <property type="match status" value="1"/>
</dbReference>
<sequence>MHFVRHSTFTPLPGRPAKLSAMPRTQGFRPMSNDDIGVNPSTEPSFSALVDMALSRRTVLGGIAAAALVRQVDFSTPARAAGMAGPSLTFAEAPHSIGESHQVAPGYDASVLIRWGDKVLADAPAFDPLGQSAAAQARQFGYNNDFIGYCPLPLGSGASDHGLLVVNHEYTDSWLMFPGLTEKDGATKVTREQAQIELAAHGLSVIEIRRLNGHWRVVEDSAYARRITLDTAMAVSGPAAGHGRLKTKDDPSGRLVLGTLNNCAGGLTPWGTILTAEENFHQYFAGVPQGPEAAAHKRLGLVGKPEYSWGQYFDRFDVTREPNEPNRFGWLVEVDPYDPKAQPVKRTALGRFKHEAANVVVNANGRVSVYSGDDERFEYLYRFVSRDRVDLLNRANNRRLLDDGILYAAKFHADGRLIWLPLIFGNGPLNPGNGFHSQADVVIEARRAADLMGATPMDRPEDVETNPVTGKVYMMCTNNTNRKAEQTDAANPRANNVHGHVIEMVPPMVDGQPDHTALDYTWSVFLLAGPKGQGRYHPETSESGWMSAPDNLAFDPAGRLWISTDQGSAQATNNIPDGMYAMETEGPFRALSKFFYACPRGAEMCGPMFTPDGKTLFVAVQHPGENKGSTFDAPSTRFPDFQPGMPPRPSVVAITKKDGGVIGS</sequence>
<name>A4U4P4_9PROT</name>
<evidence type="ECO:0000313" key="2">
    <source>
        <dbReference type="EMBL" id="CAM77851.1"/>
    </source>
</evidence>
<proteinExistence type="predicted"/>
<protein>
    <recommendedName>
        <fullName evidence="3">dTDP-glucose 4,6-dehydratase</fullName>
    </recommendedName>
</protein>
<gene>
    <name evidence="2" type="ORF">MGR_3919</name>
</gene>